<keyword evidence="7" id="KW-1185">Reference proteome</keyword>
<feature type="domain" description="Receptor ligand binding region" evidence="5">
    <location>
        <begin position="34"/>
        <end position="346"/>
    </location>
</feature>
<accession>A0AAN5CKK8</accession>
<dbReference type="Gene3D" id="3.40.50.2300">
    <property type="match status" value="1"/>
</dbReference>
<protein>
    <recommendedName>
        <fullName evidence="5">Receptor ligand binding region domain-containing protein</fullName>
    </recommendedName>
</protein>
<evidence type="ECO:0000313" key="7">
    <source>
        <dbReference type="Proteomes" id="UP001328107"/>
    </source>
</evidence>
<name>A0AAN5CKK8_9BILA</name>
<comment type="caution">
    <text evidence="6">The sequence shown here is derived from an EMBL/GenBank/DDBJ whole genome shotgun (WGS) entry which is preliminary data.</text>
</comment>
<dbReference type="SUPFAM" id="SSF53822">
    <property type="entry name" value="Periplasmic binding protein-like I"/>
    <property type="match status" value="1"/>
</dbReference>
<evidence type="ECO:0000256" key="3">
    <source>
        <dbReference type="ARBA" id="ARBA00022989"/>
    </source>
</evidence>
<dbReference type="Proteomes" id="UP001328107">
    <property type="component" value="Unassembled WGS sequence"/>
</dbReference>
<keyword evidence="4" id="KW-0472">Membrane</keyword>
<dbReference type="InterPro" id="IPR052612">
    <property type="entry name" value="ANP_Clearance_Receptor"/>
</dbReference>
<feature type="non-terminal residue" evidence="6">
    <location>
        <position position="1"/>
    </location>
</feature>
<dbReference type="GO" id="GO:0007165">
    <property type="term" value="P:signal transduction"/>
    <property type="evidence" value="ECO:0007669"/>
    <property type="project" value="TreeGrafter"/>
</dbReference>
<dbReference type="FunFam" id="3.40.50.2300:FF:001124">
    <property type="match status" value="1"/>
</dbReference>
<dbReference type="PANTHER" id="PTHR44755:SF8">
    <property type="entry name" value="RECEPTOR LIGAND BINDING REGION DOMAIN-CONTAINING PROTEIN"/>
    <property type="match status" value="1"/>
</dbReference>
<evidence type="ECO:0000313" key="6">
    <source>
        <dbReference type="EMBL" id="GMR46176.1"/>
    </source>
</evidence>
<comment type="subcellular location">
    <subcellularLocation>
        <location evidence="1">Membrane</location>
    </subcellularLocation>
</comment>
<reference evidence="7" key="1">
    <citation type="submission" date="2022-10" db="EMBL/GenBank/DDBJ databases">
        <title>Genome assembly of Pristionchus species.</title>
        <authorList>
            <person name="Yoshida K."/>
            <person name="Sommer R.J."/>
        </authorList>
    </citation>
    <scope>NUCLEOTIDE SEQUENCE [LARGE SCALE GENOMIC DNA]</scope>
    <source>
        <strain evidence="7">RS5460</strain>
    </source>
</reference>
<gene>
    <name evidence="6" type="ORF">PMAYCL1PPCAC_16371</name>
</gene>
<evidence type="ECO:0000256" key="4">
    <source>
        <dbReference type="ARBA" id="ARBA00023136"/>
    </source>
</evidence>
<evidence type="ECO:0000256" key="1">
    <source>
        <dbReference type="ARBA" id="ARBA00004370"/>
    </source>
</evidence>
<dbReference type="EMBL" id="BTRK01000004">
    <property type="protein sequence ID" value="GMR46176.1"/>
    <property type="molecule type" value="Genomic_DNA"/>
</dbReference>
<organism evidence="6 7">
    <name type="scientific">Pristionchus mayeri</name>
    <dbReference type="NCBI Taxonomy" id="1317129"/>
    <lineage>
        <taxon>Eukaryota</taxon>
        <taxon>Metazoa</taxon>
        <taxon>Ecdysozoa</taxon>
        <taxon>Nematoda</taxon>
        <taxon>Chromadorea</taxon>
        <taxon>Rhabditida</taxon>
        <taxon>Rhabditina</taxon>
        <taxon>Diplogasteromorpha</taxon>
        <taxon>Diplogasteroidea</taxon>
        <taxon>Neodiplogasteridae</taxon>
        <taxon>Pristionchus</taxon>
    </lineage>
</organism>
<dbReference type="GO" id="GO:0038023">
    <property type="term" value="F:signaling receptor activity"/>
    <property type="evidence" value="ECO:0007669"/>
    <property type="project" value="TreeGrafter"/>
</dbReference>
<evidence type="ECO:0000256" key="2">
    <source>
        <dbReference type="ARBA" id="ARBA00022692"/>
    </source>
</evidence>
<keyword evidence="2" id="KW-0812">Transmembrane</keyword>
<dbReference type="CDD" id="cd06352">
    <property type="entry name" value="PBP1_NPR_GC-like"/>
    <property type="match status" value="1"/>
</dbReference>
<evidence type="ECO:0000259" key="5">
    <source>
        <dbReference type="Pfam" id="PF01094"/>
    </source>
</evidence>
<dbReference type="InterPro" id="IPR028082">
    <property type="entry name" value="Peripla_BP_I"/>
</dbReference>
<keyword evidence="3" id="KW-1133">Transmembrane helix</keyword>
<dbReference type="PANTHER" id="PTHR44755">
    <property type="entry name" value="NATRIURETIC PEPTIDE RECEPTOR 3-RELATED"/>
    <property type="match status" value="1"/>
</dbReference>
<dbReference type="Pfam" id="PF01094">
    <property type="entry name" value="ANF_receptor"/>
    <property type="match status" value="1"/>
</dbReference>
<dbReference type="AlphaFoldDB" id="A0AAN5CKK8"/>
<dbReference type="GO" id="GO:0017046">
    <property type="term" value="F:peptide hormone binding"/>
    <property type="evidence" value="ECO:0007669"/>
    <property type="project" value="TreeGrafter"/>
</dbReference>
<dbReference type="InterPro" id="IPR001828">
    <property type="entry name" value="ANF_lig-bd_rcpt"/>
</dbReference>
<proteinExistence type="predicted"/>
<sequence>TTSLKYTTVQVLKVGLFCSNNDTTLTPYIGFNKVAAAVIVAWKQIQREKLLPEFNDINITWRFDECIDSRATRFMVDFVREQFDVVLGPPCSSSLVMAGTIAKHYKFPVFYYGPIFDNIVSDRTAFPSTILLSSSARPQMNAVLQMLLRYNWTDVSFIYAVELPATISRCRLTAAELENVIAPVPTINVVLTFGVETPTKTKLQEALREAKQVSRVIITCFESRITRRNFLLSIKDEDMATSDYVYIMVENRRASFGTAANNDLIWTTGQPTNDGRDDDAKSAARRVFYLDNQPYNDSASFTQEVTAAFKLPPFSCSDCYVNDTLSRAFELFDAFYLYALARSRMRA</sequence>
<dbReference type="GO" id="GO:0016020">
    <property type="term" value="C:membrane"/>
    <property type="evidence" value="ECO:0007669"/>
    <property type="project" value="UniProtKB-SubCell"/>
</dbReference>